<keyword evidence="2" id="KW-1185">Reference proteome</keyword>
<dbReference type="Proteomes" id="UP000683291">
    <property type="component" value="Chromosome 1"/>
</dbReference>
<dbReference type="EMBL" id="CP073581">
    <property type="protein sequence ID" value="QUJ77932.1"/>
    <property type="molecule type" value="Genomic_DNA"/>
</dbReference>
<accession>A0A975JG66</accession>
<gene>
    <name evidence="1" type="ORF">KDD17_02565</name>
</gene>
<dbReference type="AlphaFoldDB" id="A0A975JG66"/>
<evidence type="ECO:0000313" key="2">
    <source>
        <dbReference type="Proteomes" id="UP000683291"/>
    </source>
</evidence>
<proteinExistence type="predicted"/>
<sequence length="304" mass="34205">MSDTAFPTFPGKILPHWIEAATAKGFDIMDRIIDRLHVALRCHQCGALIKARLYTVMSAQPLCPYCVQTGWLITAQNAGLTYIDRCPEDRHYAFYEAPCGHKIRRQLELVERVAAGRTGIRCNICHKESETDEATKQGWTLLGPDPEGNPNYRHYQHTDCGHSQRIARANLQTGRLSCGGCGEQWSAAPSHLYAMRFTLPNSRNLVKLGYSKNPESRLHHQLISDPAMPCAILRKVAVPSGQIAIRKEKALHRKFRRDYADAVVDPAIYKGHIKVKSEIYDDRLTETILAELDAIATDFTPRVS</sequence>
<dbReference type="KEGG" id="sual:KDD17_02565"/>
<organism evidence="1 2">
    <name type="scientific">Sulfitobacter albidus</name>
    <dbReference type="NCBI Taxonomy" id="2829501"/>
    <lineage>
        <taxon>Bacteria</taxon>
        <taxon>Pseudomonadati</taxon>
        <taxon>Pseudomonadota</taxon>
        <taxon>Alphaproteobacteria</taxon>
        <taxon>Rhodobacterales</taxon>
        <taxon>Roseobacteraceae</taxon>
        <taxon>Sulfitobacter</taxon>
    </lineage>
</organism>
<name>A0A975JG66_9RHOB</name>
<protein>
    <submittedName>
        <fullName evidence="1">GIY-YIG nuclease family protein</fullName>
    </submittedName>
</protein>
<reference evidence="1" key="1">
    <citation type="submission" date="2021-04" db="EMBL/GenBank/DDBJ databases">
        <title>Complete genome sequence for Sulfitobacter sp. strain JK7-1.</title>
        <authorList>
            <person name="Park S.-J."/>
        </authorList>
    </citation>
    <scope>NUCLEOTIDE SEQUENCE</scope>
    <source>
        <strain evidence="1">JK7-1</strain>
    </source>
</reference>
<evidence type="ECO:0000313" key="1">
    <source>
        <dbReference type="EMBL" id="QUJ77932.1"/>
    </source>
</evidence>